<dbReference type="PROSITE" id="PS51186">
    <property type="entry name" value="GNAT"/>
    <property type="match status" value="1"/>
</dbReference>
<dbReference type="CDD" id="cd04301">
    <property type="entry name" value="NAT_SF"/>
    <property type="match status" value="1"/>
</dbReference>
<protein>
    <submittedName>
        <fullName evidence="4">GNAT family N-acetyltransferase</fullName>
    </submittedName>
</protein>
<dbReference type="PANTHER" id="PTHR43420:SF12">
    <property type="entry name" value="N-ACETYLTRANSFERASE DOMAIN-CONTAINING PROTEIN"/>
    <property type="match status" value="1"/>
</dbReference>
<dbReference type="Proteomes" id="UP000501648">
    <property type="component" value="Chromosome"/>
</dbReference>
<accession>A0A6M3ZVR9</accession>
<dbReference type="GO" id="GO:0016747">
    <property type="term" value="F:acyltransferase activity, transferring groups other than amino-acyl groups"/>
    <property type="evidence" value="ECO:0007669"/>
    <property type="project" value="InterPro"/>
</dbReference>
<organism evidence="4 5">
    <name type="scientific">Herbaspirillum rubrisubalbicans Os34</name>
    <dbReference type="NCBI Taxonomy" id="1235827"/>
    <lineage>
        <taxon>Bacteria</taxon>
        <taxon>Pseudomonadati</taxon>
        <taxon>Pseudomonadota</taxon>
        <taxon>Betaproteobacteria</taxon>
        <taxon>Burkholderiales</taxon>
        <taxon>Oxalobacteraceae</taxon>
        <taxon>Herbaspirillum</taxon>
    </lineage>
</organism>
<dbReference type="SUPFAM" id="SSF55729">
    <property type="entry name" value="Acyl-CoA N-acyltransferases (Nat)"/>
    <property type="match status" value="1"/>
</dbReference>
<evidence type="ECO:0000313" key="5">
    <source>
        <dbReference type="Proteomes" id="UP000501648"/>
    </source>
</evidence>
<evidence type="ECO:0000256" key="1">
    <source>
        <dbReference type="ARBA" id="ARBA00022679"/>
    </source>
</evidence>
<dbReference type="Gene3D" id="3.40.630.30">
    <property type="match status" value="1"/>
</dbReference>
<dbReference type="InterPro" id="IPR000182">
    <property type="entry name" value="GNAT_dom"/>
</dbReference>
<dbReference type="RefSeq" id="WP_017455420.1">
    <property type="nucleotide sequence ID" value="NZ_CP008956.1"/>
</dbReference>
<keyword evidence="1 4" id="KW-0808">Transferase</keyword>
<keyword evidence="2" id="KW-0012">Acyltransferase</keyword>
<evidence type="ECO:0000259" key="3">
    <source>
        <dbReference type="PROSITE" id="PS51186"/>
    </source>
</evidence>
<feature type="domain" description="N-acetyltransferase" evidence="3">
    <location>
        <begin position="6"/>
        <end position="148"/>
    </location>
</feature>
<reference evidence="4 5" key="1">
    <citation type="journal article" date="2012" name="J. Bacteriol.">
        <title>Genome sequence of the pathogenic Herbaspirillum seropedicae strain Os34, isolated from rice roots.</title>
        <authorList>
            <person name="Ye W."/>
            <person name="Ye S."/>
            <person name="Liu J."/>
            <person name="Chang S."/>
            <person name="Chen M."/>
            <person name="Zhu B."/>
            <person name="Guo L."/>
            <person name="An Q."/>
        </authorList>
    </citation>
    <scope>NUCLEOTIDE SEQUENCE [LARGE SCALE GENOMIC DNA]</scope>
    <source>
        <strain evidence="4 5">Os34</strain>
    </source>
</reference>
<evidence type="ECO:0000256" key="2">
    <source>
        <dbReference type="ARBA" id="ARBA00023315"/>
    </source>
</evidence>
<proteinExistence type="predicted"/>
<dbReference type="AlphaFoldDB" id="A0A6M3ZVR9"/>
<dbReference type="InterPro" id="IPR050680">
    <property type="entry name" value="YpeA/RimI_acetyltransf"/>
</dbReference>
<dbReference type="EMBL" id="CP008956">
    <property type="protein sequence ID" value="QJQ02343.1"/>
    <property type="molecule type" value="Genomic_DNA"/>
</dbReference>
<evidence type="ECO:0000313" key="4">
    <source>
        <dbReference type="EMBL" id="QJQ02343.1"/>
    </source>
</evidence>
<dbReference type="Pfam" id="PF00583">
    <property type="entry name" value="Acetyltransf_1"/>
    <property type="match status" value="1"/>
</dbReference>
<dbReference type="PANTHER" id="PTHR43420">
    <property type="entry name" value="ACETYLTRANSFERASE"/>
    <property type="match status" value="1"/>
</dbReference>
<name>A0A6M3ZVR9_9BURK</name>
<sequence length="148" mass="17692">MQKKSITIDSASSEDFEFARQIVFSEMRPYYTEARIDWSDVSFEEGWKFNRGYIVYIEDSRVGYFSIRTEKNFLYIQDMHVLKDYRNKGVGRFAINFIIDLLLTADITEIRLKVFKNNSAVKFYERLGFTKVFSDPLFFGMEYRNSLR</sequence>
<dbReference type="InterPro" id="IPR016181">
    <property type="entry name" value="Acyl_CoA_acyltransferase"/>
</dbReference>
<gene>
    <name evidence="4" type="ORF">C798_19500</name>
</gene>